<evidence type="ECO:0000256" key="3">
    <source>
        <dbReference type="RuleBase" id="RU363015"/>
    </source>
</evidence>
<gene>
    <name evidence="4" type="ORF">KK062_01790</name>
</gene>
<dbReference type="GO" id="GO:0005829">
    <property type="term" value="C:cytosol"/>
    <property type="evidence" value="ECO:0007669"/>
    <property type="project" value="TreeGrafter"/>
</dbReference>
<dbReference type="GO" id="GO:0009691">
    <property type="term" value="P:cytokinin biosynthetic process"/>
    <property type="evidence" value="ECO:0007669"/>
    <property type="project" value="UniProtKB-UniRule"/>
</dbReference>
<comment type="catalytic activity">
    <reaction evidence="1">
        <text>AMP + H2O = D-ribose 5-phosphate + adenine</text>
        <dbReference type="Rhea" id="RHEA:20129"/>
        <dbReference type="ChEBI" id="CHEBI:15377"/>
        <dbReference type="ChEBI" id="CHEBI:16708"/>
        <dbReference type="ChEBI" id="CHEBI:78346"/>
        <dbReference type="ChEBI" id="CHEBI:456215"/>
        <dbReference type="EC" id="3.2.2.4"/>
    </reaction>
</comment>
<dbReference type="PANTHER" id="PTHR31223:SF70">
    <property type="entry name" value="LOG FAMILY PROTEIN YJL055W"/>
    <property type="match status" value="1"/>
</dbReference>
<dbReference type="RefSeq" id="WP_254082515.1">
    <property type="nucleotide sequence ID" value="NZ_JAHESE010000001.1"/>
</dbReference>
<comment type="caution">
    <text evidence="4">The sequence shown here is derived from an EMBL/GenBank/DDBJ whole genome shotgun (WGS) entry which is preliminary data.</text>
</comment>
<sequence>MNICVFCGSRHGNAVAYEAAAKTFGSLLAQEGHTLVYGGGNVGLMGVVADAVLAGGGKVIGVIPDFLLQLEVGHRNVTTLEVVDTMHARKKRMADLSDAFVAMPGGWGTLDELAEILTWKQLGLITQPVGLLNTRQFFDPLLAQMQWMVSEGFLDANQLALLLRENTPGTLLSAIHTAIR</sequence>
<evidence type="ECO:0000256" key="2">
    <source>
        <dbReference type="ARBA" id="ARBA00006763"/>
    </source>
</evidence>
<organism evidence="4 5">
    <name type="scientific">Dawidia cretensis</name>
    <dbReference type="NCBI Taxonomy" id="2782350"/>
    <lineage>
        <taxon>Bacteria</taxon>
        <taxon>Pseudomonadati</taxon>
        <taxon>Bacteroidota</taxon>
        <taxon>Cytophagia</taxon>
        <taxon>Cytophagales</taxon>
        <taxon>Chryseotaleaceae</taxon>
        <taxon>Dawidia</taxon>
    </lineage>
</organism>
<dbReference type="Gene3D" id="3.40.50.450">
    <property type="match status" value="1"/>
</dbReference>
<dbReference type="InterPro" id="IPR005269">
    <property type="entry name" value="LOG"/>
</dbReference>
<accession>A0AAP2GS76</accession>
<evidence type="ECO:0000313" key="5">
    <source>
        <dbReference type="Proteomes" id="UP001319080"/>
    </source>
</evidence>
<dbReference type="EC" id="3.2.2.n1" evidence="3"/>
<dbReference type="InterPro" id="IPR031100">
    <property type="entry name" value="LOG_fam"/>
</dbReference>
<dbReference type="GO" id="GO:0008714">
    <property type="term" value="F:AMP nucleosidase activity"/>
    <property type="evidence" value="ECO:0007669"/>
    <property type="project" value="UniProtKB-EC"/>
</dbReference>
<keyword evidence="3" id="KW-0203">Cytokinin biosynthesis</keyword>
<dbReference type="Proteomes" id="UP001319080">
    <property type="component" value="Unassembled WGS sequence"/>
</dbReference>
<reference evidence="4 5" key="1">
    <citation type="submission" date="2021-05" db="EMBL/GenBank/DDBJ databases">
        <title>A Polyphasic approach of four new species of the genus Ohtaekwangia: Ohtaekwangia histidinii sp. nov., Ohtaekwangia cretensis sp. nov., Ohtaekwangia indiensis sp. nov., Ohtaekwangia reichenbachii sp. nov. from diverse environment.</title>
        <authorList>
            <person name="Octaviana S."/>
        </authorList>
    </citation>
    <scope>NUCLEOTIDE SEQUENCE [LARGE SCALE GENOMIC DNA]</scope>
    <source>
        <strain evidence="4 5">PWU5</strain>
    </source>
</reference>
<evidence type="ECO:0000256" key="1">
    <source>
        <dbReference type="ARBA" id="ARBA00000274"/>
    </source>
</evidence>
<dbReference type="PANTHER" id="PTHR31223">
    <property type="entry name" value="LOG FAMILY PROTEIN YJL055W"/>
    <property type="match status" value="1"/>
</dbReference>
<dbReference type="EMBL" id="JAHESE010000001">
    <property type="protein sequence ID" value="MBT1706933.1"/>
    <property type="molecule type" value="Genomic_DNA"/>
</dbReference>
<name>A0AAP2GS76_9BACT</name>
<keyword evidence="3" id="KW-0378">Hydrolase</keyword>
<evidence type="ECO:0000313" key="4">
    <source>
        <dbReference type="EMBL" id="MBT1706933.1"/>
    </source>
</evidence>
<dbReference type="NCBIfam" id="TIGR00730">
    <property type="entry name" value="Rossman fold protein, TIGR00730 family"/>
    <property type="match status" value="1"/>
</dbReference>
<keyword evidence="5" id="KW-1185">Reference proteome</keyword>
<dbReference type="Pfam" id="PF03641">
    <property type="entry name" value="Lysine_decarbox"/>
    <property type="match status" value="1"/>
</dbReference>
<proteinExistence type="inferred from homology"/>
<dbReference type="SUPFAM" id="SSF102405">
    <property type="entry name" value="MCP/YpsA-like"/>
    <property type="match status" value="1"/>
</dbReference>
<dbReference type="AlphaFoldDB" id="A0AAP2GS76"/>
<protein>
    <recommendedName>
        <fullName evidence="3">Cytokinin riboside 5'-monophosphate phosphoribohydrolase</fullName>
        <ecNumber evidence="3">3.2.2.n1</ecNumber>
    </recommendedName>
</protein>
<comment type="similarity">
    <text evidence="2 3">Belongs to the LOG family.</text>
</comment>